<dbReference type="Proteomes" id="UP001055167">
    <property type="component" value="Unassembled WGS sequence"/>
</dbReference>
<feature type="compositionally biased region" description="Low complexity" evidence="8">
    <location>
        <begin position="428"/>
        <end position="437"/>
    </location>
</feature>
<evidence type="ECO:0000256" key="3">
    <source>
        <dbReference type="ARBA" id="ARBA00022679"/>
    </source>
</evidence>
<evidence type="ECO:0000256" key="5">
    <source>
        <dbReference type="ARBA" id="ARBA00022989"/>
    </source>
</evidence>
<protein>
    <recommendedName>
        <fullName evidence="12">DUF2029 domain-containing protein</fullName>
    </recommendedName>
</protein>
<sequence>MPGLMADRRLPTILGLALAALGLACALPVVATYYWPAGGGLDVTGHQIGRDFINNWVGPRLAFSGRAATLFDLGAYHAAIGTEFGAPLPFHNWGYPPFTLLLLWPLSQAPYFVALALWTAGLFGVFAGVTLSQVPPGRRTRALLMLAVAPACLINAVGGQNGFLTASLFLGGLLVLDRRPVLAGILFGLLTCKPHLGLVLPFALLALGAWRTIASAALTTGVLVAASVGVLGTEPWRHYLVETSAYQYSLLERFSGFYPCMMASVFAGARILDLPMATAWALQAAVSLPVLALAVWAVRRTPDPRLRAGVLAAAAPLLTPYAFNYDLTALTAVLVWRMFTLDTARLPAPVAAGAWLLPILIMPMQMYGFGGASLILIAQFAVLVREAAYGTPQAASPGRRPPSVSASAVAASITPMPSASGQPKASCATATPTPTATIGLTKA</sequence>
<organism evidence="10 11">
    <name type="scientific">Methylobacterium crusticola</name>
    <dbReference type="NCBI Taxonomy" id="1697972"/>
    <lineage>
        <taxon>Bacteria</taxon>
        <taxon>Pseudomonadati</taxon>
        <taxon>Pseudomonadota</taxon>
        <taxon>Alphaproteobacteria</taxon>
        <taxon>Hyphomicrobiales</taxon>
        <taxon>Methylobacteriaceae</taxon>
        <taxon>Methylobacterium</taxon>
    </lineage>
</organism>
<evidence type="ECO:0000256" key="9">
    <source>
        <dbReference type="SAM" id="Phobius"/>
    </source>
</evidence>
<feature type="transmembrane region" description="Helical" evidence="9">
    <location>
        <begin position="182"/>
        <end position="206"/>
    </location>
</feature>
<evidence type="ECO:0000256" key="4">
    <source>
        <dbReference type="ARBA" id="ARBA00022692"/>
    </source>
</evidence>
<keyword evidence="11" id="KW-1185">Reference proteome</keyword>
<evidence type="ECO:0000256" key="8">
    <source>
        <dbReference type="SAM" id="MobiDB-lite"/>
    </source>
</evidence>
<dbReference type="EMBL" id="BPQH01000028">
    <property type="protein sequence ID" value="GJD53340.1"/>
    <property type="molecule type" value="Genomic_DNA"/>
</dbReference>
<feature type="transmembrane region" description="Helical" evidence="9">
    <location>
        <begin position="279"/>
        <end position="298"/>
    </location>
</feature>
<reference evidence="10" key="1">
    <citation type="journal article" date="2021" name="Front. Microbiol.">
        <title>Comprehensive Comparative Genomics and Phenotyping of Methylobacterium Species.</title>
        <authorList>
            <person name="Alessa O."/>
            <person name="Ogura Y."/>
            <person name="Fujitani Y."/>
            <person name="Takami H."/>
            <person name="Hayashi T."/>
            <person name="Sahin N."/>
            <person name="Tani A."/>
        </authorList>
    </citation>
    <scope>NUCLEOTIDE SEQUENCE</scope>
    <source>
        <strain evidence="10">KCTC 52305</strain>
    </source>
</reference>
<feature type="region of interest" description="Disordered" evidence="8">
    <location>
        <begin position="409"/>
        <end position="443"/>
    </location>
</feature>
<comment type="caution">
    <text evidence="10">The sequence shown here is derived from an EMBL/GenBank/DDBJ whole genome shotgun (WGS) entry which is preliminary data.</text>
</comment>
<dbReference type="Pfam" id="PF09594">
    <property type="entry name" value="GT87"/>
    <property type="match status" value="1"/>
</dbReference>
<feature type="transmembrane region" description="Helical" evidence="9">
    <location>
        <begin position="213"/>
        <end position="233"/>
    </location>
</feature>
<comment type="subcellular location">
    <subcellularLocation>
        <location evidence="1">Cell membrane</location>
        <topology evidence="1">Multi-pass membrane protein</topology>
    </subcellularLocation>
</comment>
<keyword evidence="3" id="KW-0808">Transferase</keyword>
<keyword evidence="5 9" id="KW-1133">Transmembrane helix</keyword>
<evidence type="ECO:0000313" key="11">
    <source>
        <dbReference type="Proteomes" id="UP001055167"/>
    </source>
</evidence>
<gene>
    <name evidence="10" type="ORF">OPKNFCMD_6115</name>
</gene>
<feature type="transmembrane region" description="Helical" evidence="9">
    <location>
        <begin position="109"/>
        <end position="131"/>
    </location>
</feature>
<evidence type="ECO:0000256" key="2">
    <source>
        <dbReference type="ARBA" id="ARBA00022475"/>
    </source>
</evidence>
<evidence type="ECO:0000256" key="7">
    <source>
        <dbReference type="ARBA" id="ARBA00024033"/>
    </source>
</evidence>
<keyword evidence="6 9" id="KW-0472">Membrane</keyword>
<evidence type="ECO:0000313" key="10">
    <source>
        <dbReference type="EMBL" id="GJD53340.1"/>
    </source>
</evidence>
<dbReference type="InterPro" id="IPR018584">
    <property type="entry name" value="GT87"/>
</dbReference>
<feature type="transmembrane region" description="Helical" evidence="9">
    <location>
        <begin position="143"/>
        <end position="176"/>
    </location>
</feature>
<evidence type="ECO:0000256" key="6">
    <source>
        <dbReference type="ARBA" id="ARBA00023136"/>
    </source>
</evidence>
<comment type="similarity">
    <text evidence="7">Belongs to the glycosyltransferase 87 family.</text>
</comment>
<accession>A0ABQ4R6J7</accession>
<feature type="transmembrane region" description="Helical" evidence="9">
    <location>
        <begin position="310"/>
        <end position="336"/>
    </location>
</feature>
<name>A0ABQ4R6J7_9HYPH</name>
<keyword evidence="4 9" id="KW-0812">Transmembrane</keyword>
<keyword evidence="2" id="KW-1003">Cell membrane</keyword>
<reference evidence="10" key="2">
    <citation type="submission" date="2021-08" db="EMBL/GenBank/DDBJ databases">
        <authorList>
            <person name="Tani A."/>
            <person name="Ola A."/>
            <person name="Ogura Y."/>
            <person name="Katsura K."/>
            <person name="Hayashi T."/>
        </authorList>
    </citation>
    <scope>NUCLEOTIDE SEQUENCE</scope>
    <source>
        <strain evidence="10">KCTC 52305</strain>
    </source>
</reference>
<evidence type="ECO:0008006" key="12">
    <source>
        <dbReference type="Google" id="ProtNLM"/>
    </source>
</evidence>
<evidence type="ECO:0000256" key="1">
    <source>
        <dbReference type="ARBA" id="ARBA00004651"/>
    </source>
</evidence>
<proteinExistence type="inferred from homology"/>